<sequence>MKVGRLGAGGTIELAETDAPVAGPGELIVRMAACGVCGTDLEKVRGGYSRSTTLGHEPVGVVESVGTGVTAPKVGDRVFVHHHVPCYRCTVCERGEHPFCAEYARTNLDPGGFAERFRVSRAHVERGAVLPLDASVNWEVGTLLEPAGCALTALHRVGFTPGQTVFLVGLGPVGLLYGRLARALGARWVGGAEISARRRAAAEAGGVDATVDPRDPVEVRRRVDSATGGEGVDLAIVAASPAAAVRLALGQVRRGGTVNLFGVPEPESRLEEPLQSLYLRGIRIIPAYATTDPEIRAVQEMVVSGRVSLDGLVSDRFPLAEIAAAFGRAARPSESLRVVVTGPGY</sequence>
<evidence type="ECO:0000256" key="2">
    <source>
        <dbReference type="ARBA" id="ARBA00022833"/>
    </source>
</evidence>
<reference evidence="5" key="2">
    <citation type="journal article" date="2014" name="ISME J.">
        <title>Microbial stratification in low pH oxic and suboxic macroscopic growths along an acid mine drainage.</title>
        <authorList>
            <person name="Mendez-Garcia C."/>
            <person name="Mesa V."/>
            <person name="Sprenger R.R."/>
            <person name="Richter M."/>
            <person name="Diez M.S."/>
            <person name="Solano J."/>
            <person name="Bargiela R."/>
            <person name="Golyshina O.V."/>
            <person name="Manteca A."/>
            <person name="Ramos J.L."/>
            <person name="Gallego J.R."/>
            <person name="Llorente I."/>
            <person name="Martins Dos Santos V.A."/>
            <person name="Jensen O.N."/>
            <person name="Pelaez A.I."/>
            <person name="Sanchez J."/>
            <person name="Ferrer M."/>
        </authorList>
    </citation>
    <scope>NUCLEOTIDE SEQUENCE</scope>
</reference>
<evidence type="ECO:0000259" key="4">
    <source>
        <dbReference type="SMART" id="SM00829"/>
    </source>
</evidence>
<dbReference type="Pfam" id="PF08240">
    <property type="entry name" value="ADH_N"/>
    <property type="match status" value="1"/>
</dbReference>
<dbReference type="InterPro" id="IPR013149">
    <property type="entry name" value="ADH-like_C"/>
</dbReference>
<proteinExistence type="predicted"/>
<dbReference type="PANTHER" id="PTHR43401:SF2">
    <property type="entry name" value="L-THREONINE 3-DEHYDROGENASE"/>
    <property type="match status" value="1"/>
</dbReference>
<dbReference type="SMART" id="SM00829">
    <property type="entry name" value="PKS_ER"/>
    <property type="match status" value="1"/>
</dbReference>
<dbReference type="InterPro" id="IPR020843">
    <property type="entry name" value="ER"/>
</dbReference>
<protein>
    <submittedName>
        <fullName evidence="5">Protein containing Alcohol dehydrogenase GroES-like protein</fullName>
    </submittedName>
</protein>
<dbReference type="Pfam" id="PF00107">
    <property type="entry name" value="ADH_zinc_N"/>
    <property type="match status" value="1"/>
</dbReference>
<dbReference type="InterPro" id="IPR013154">
    <property type="entry name" value="ADH-like_N"/>
</dbReference>
<keyword evidence="2" id="KW-0862">Zinc</keyword>
<evidence type="ECO:0000256" key="3">
    <source>
        <dbReference type="ARBA" id="ARBA00023002"/>
    </source>
</evidence>
<dbReference type="InterPro" id="IPR036291">
    <property type="entry name" value="NAD(P)-bd_dom_sf"/>
</dbReference>
<dbReference type="GO" id="GO:0008270">
    <property type="term" value="F:zinc ion binding"/>
    <property type="evidence" value="ECO:0007669"/>
    <property type="project" value="InterPro"/>
</dbReference>
<dbReference type="Gene3D" id="3.40.50.720">
    <property type="entry name" value="NAD(P)-binding Rossmann-like Domain"/>
    <property type="match status" value="1"/>
</dbReference>
<dbReference type="AlphaFoldDB" id="T1DBY5"/>
<gene>
    <name evidence="5" type="ORF">B1B_00133</name>
</gene>
<dbReference type="SUPFAM" id="SSF50129">
    <property type="entry name" value="GroES-like"/>
    <property type="match status" value="1"/>
</dbReference>
<dbReference type="PANTHER" id="PTHR43401">
    <property type="entry name" value="L-THREONINE 3-DEHYDROGENASE"/>
    <property type="match status" value="1"/>
</dbReference>
<reference evidence="5" key="1">
    <citation type="submission" date="2013-08" db="EMBL/GenBank/DDBJ databases">
        <authorList>
            <person name="Mendez C."/>
            <person name="Richter M."/>
            <person name="Ferrer M."/>
            <person name="Sanchez J."/>
        </authorList>
    </citation>
    <scope>NUCLEOTIDE SEQUENCE</scope>
</reference>
<comment type="caution">
    <text evidence="5">The sequence shown here is derived from an EMBL/GenBank/DDBJ whole genome shotgun (WGS) entry which is preliminary data.</text>
</comment>
<dbReference type="SUPFAM" id="SSF51735">
    <property type="entry name" value="NAD(P)-binding Rossmann-fold domains"/>
    <property type="match status" value="1"/>
</dbReference>
<organism evidence="5">
    <name type="scientific">mine drainage metagenome</name>
    <dbReference type="NCBI Taxonomy" id="410659"/>
    <lineage>
        <taxon>unclassified sequences</taxon>
        <taxon>metagenomes</taxon>
        <taxon>ecological metagenomes</taxon>
    </lineage>
</organism>
<dbReference type="InterPro" id="IPR050129">
    <property type="entry name" value="Zn_alcohol_dh"/>
</dbReference>
<keyword evidence="3" id="KW-0560">Oxidoreductase</keyword>
<evidence type="ECO:0000313" key="5">
    <source>
        <dbReference type="EMBL" id="EQD79585.1"/>
    </source>
</evidence>
<dbReference type="Gene3D" id="3.90.180.10">
    <property type="entry name" value="Medium-chain alcohol dehydrogenases, catalytic domain"/>
    <property type="match status" value="1"/>
</dbReference>
<dbReference type="InterPro" id="IPR002328">
    <property type="entry name" value="ADH_Zn_CS"/>
</dbReference>
<name>T1DBY5_9ZZZZ</name>
<keyword evidence="1" id="KW-0479">Metal-binding</keyword>
<dbReference type="GO" id="GO:0016491">
    <property type="term" value="F:oxidoreductase activity"/>
    <property type="evidence" value="ECO:0007669"/>
    <property type="project" value="UniProtKB-KW"/>
</dbReference>
<dbReference type="InterPro" id="IPR011032">
    <property type="entry name" value="GroES-like_sf"/>
</dbReference>
<evidence type="ECO:0000256" key="1">
    <source>
        <dbReference type="ARBA" id="ARBA00022723"/>
    </source>
</evidence>
<accession>T1DBY5</accession>
<feature type="domain" description="Enoyl reductase (ER)" evidence="4">
    <location>
        <begin position="7"/>
        <end position="340"/>
    </location>
</feature>
<dbReference type="PROSITE" id="PS00059">
    <property type="entry name" value="ADH_ZINC"/>
    <property type="match status" value="1"/>
</dbReference>
<dbReference type="EMBL" id="AUZY01000099">
    <property type="protein sequence ID" value="EQD79585.1"/>
    <property type="molecule type" value="Genomic_DNA"/>
</dbReference>